<feature type="chain" id="PRO_5046722649" evidence="2">
    <location>
        <begin position="20"/>
        <end position="1886"/>
    </location>
</feature>
<keyword evidence="2" id="KW-0732">Signal</keyword>
<dbReference type="InterPro" id="IPR002350">
    <property type="entry name" value="Kazal_dom"/>
</dbReference>
<feature type="domain" description="WAP" evidence="4">
    <location>
        <begin position="863"/>
        <end position="917"/>
    </location>
</feature>
<evidence type="ECO:0000259" key="5">
    <source>
        <dbReference type="PROSITE" id="PS51465"/>
    </source>
</evidence>
<dbReference type="SUPFAM" id="SSF57362">
    <property type="entry name" value="BPTI-like"/>
    <property type="match status" value="1"/>
</dbReference>
<dbReference type="Proteomes" id="UP001164746">
    <property type="component" value="Chromosome 17"/>
</dbReference>
<dbReference type="PROSITE" id="PS50279">
    <property type="entry name" value="BPTI_KUNITZ_2"/>
    <property type="match status" value="1"/>
</dbReference>
<proteinExistence type="predicted"/>
<evidence type="ECO:0000259" key="3">
    <source>
        <dbReference type="PROSITE" id="PS50279"/>
    </source>
</evidence>
<feature type="domain" description="WAP" evidence="4">
    <location>
        <begin position="1442"/>
        <end position="1494"/>
    </location>
</feature>
<dbReference type="CDD" id="cd22593">
    <property type="entry name" value="Kunitz_conkunitzin"/>
    <property type="match status" value="1"/>
</dbReference>
<dbReference type="PROSITE" id="PS51390">
    <property type="entry name" value="WAP"/>
    <property type="match status" value="3"/>
</dbReference>
<dbReference type="SUPFAM" id="SSF57256">
    <property type="entry name" value="Elafin-like"/>
    <property type="match status" value="1"/>
</dbReference>
<organism evidence="6 7">
    <name type="scientific">Mya arenaria</name>
    <name type="common">Soft-shell clam</name>
    <dbReference type="NCBI Taxonomy" id="6604"/>
    <lineage>
        <taxon>Eukaryota</taxon>
        <taxon>Metazoa</taxon>
        <taxon>Spiralia</taxon>
        <taxon>Lophotrochozoa</taxon>
        <taxon>Mollusca</taxon>
        <taxon>Bivalvia</taxon>
        <taxon>Autobranchia</taxon>
        <taxon>Heteroconchia</taxon>
        <taxon>Euheterodonta</taxon>
        <taxon>Imparidentia</taxon>
        <taxon>Neoheterodontei</taxon>
        <taxon>Myida</taxon>
        <taxon>Myoidea</taxon>
        <taxon>Myidae</taxon>
        <taxon>Mya</taxon>
    </lineage>
</organism>
<reference evidence="6" key="1">
    <citation type="submission" date="2022-11" db="EMBL/GenBank/DDBJ databases">
        <title>Centuries of genome instability and evolution in soft-shell clam transmissible cancer (bioRxiv).</title>
        <authorList>
            <person name="Hart S.F.M."/>
            <person name="Yonemitsu M.A."/>
            <person name="Giersch R.M."/>
            <person name="Beal B.F."/>
            <person name="Arriagada G."/>
            <person name="Davis B.W."/>
            <person name="Ostrander E.A."/>
            <person name="Goff S.P."/>
            <person name="Metzger M.J."/>
        </authorList>
    </citation>
    <scope>NUCLEOTIDE SEQUENCE</scope>
    <source>
        <strain evidence="6">MELC-2E11</strain>
        <tissue evidence="6">Siphon/mantle</tissue>
    </source>
</reference>
<feature type="domain" description="BPTI/Kunitz inhibitor" evidence="3">
    <location>
        <begin position="1166"/>
        <end position="1216"/>
    </location>
</feature>
<gene>
    <name evidence="6" type="ORF">MAR_033572</name>
</gene>
<dbReference type="Gene3D" id="4.10.75.10">
    <property type="entry name" value="Elafin-like"/>
    <property type="match status" value="2"/>
</dbReference>
<dbReference type="InterPro" id="IPR006150">
    <property type="entry name" value="Cys_repeat_1"/>
</dbReference>
<evidence type="ECO:0000313" key="6">
    <source>
        <dbReference type="EMBL" id="WAR31030.1"/>
    </source>
</evidence>
<feature type="domain" description="Kazal-like" evidence="5">
    <location>
        <begin position="1333"/>
        <end position="1386"/>
    </location>
</feature>
<keyword evidence="7" id="KW-1185">Reference proteome</keyword>
<name>A0ABY7G9E4_MYAAR</name>
<dbReference type="Pfam" id="PF00014">
    <property type="entry name" value="Kunitz_BPTI"/>
    <property type="match status" value="1"/>
</dbReference>
<dbReference type="InterPro" id="IPR036645">
    <property type="entry name" value="Elafin-like_sf"/>
</dbReference>
<dbReference type="PROSITE" id="PS51465">
    <property type="entry name" value="KAZAL_2"/>
    <property type="match status" value="2"/>
</dbReference>
<dbReference type="SMART" id="SM00289">
    <property type="entry name" value="WR1"/>
    <property type="match status" value="3"/>
</dbReference>
<dbReference type="SMART" id="SM00280">
    <property type="entry name" value="KAZAL"/>
    <property type="match status" value="2"/>
</dbReference>
<dbReference type="CDD" id="cd00104">
    <property type="entry name" value="KAZAL_FS"/>
    <property type="match status" value="1"/>
</dbReference>
<feature type="signal peptide" evidence="2">
    <location>
        <begin position="1"/>
        <end position="19"/>
    </location>
</feature>
<dbReference type="EMBL" id="CP111028">
    <property type="protein sequence ID" value="WAR31030.1"/>
    <property type="molecule type" value="Genomic_DNA"/>
</dbReference>
<feature type="domain" description="WAP" evidence="4">
    <location>
        <begin position="746"/>
        <end position="794"/>
    </location>
</feature>
<protein>
    <submittedName>
        <fullName evidence="6">VKTB-like protein</fullName>
    </submittedName>
</protein>
<dbReference type="SUPFAM" id="SSF100895">
    <property type="entry name" value="Kazal-type serine protease inhibitors"/>
    <property type="match status" value="2"/>
</dbReference>
<feature type="domain" description="Kazal-like" evidence="5">
    <location>
        <begin position="1222"/>
        <end position="1293"/>
    </location>
</feature>
<dbReference type="Gene3D" id="3.30.60.30">
    <property type="match status" value="2"/>
</dbReference>
<feature type="compositionally biased region" description="Acidic residues" evidence="1">
    <location>
        <begin position="1639"/>
        <end position="1648"/>
    </location>
</feature>
<dbReference type="Gene3D" id="4.10.410.10">
    <property type="entry name" value="Pancreatic trypsin inhibitor Kunitz domain"/>
    <property type="match status" value="1"/>
</dbReference>
<dbReference type="InterPro" id="IPR008197">
    <property type="entry name" value="WAP_dom"/>
</dbReference>
<feature type="region of interest" description="Disordered" evidence="1">
    <location>
        <begin position="1633"/>
        <end position="1662"/>
    </location>
</feature>
<dbReference type="InterPro" id="IPR036058">
    <property type="entry name" value="Kazal_dom_sf"/>
</dbReference>
<evidence type="ECO:0000259" key="4">
    <source>
        <dbReference type="PROSITE" id="PS51390"/>
    </source>
</evidence>
<evidence type="ECO:0000313" key="7">
    <source>
        <dbReference type="Proteomes" id="UP001164746"/>
    </source>
</evidence>
<dbReference type="SMART" id="SM00217">
    <property type="entry name" value="WAP"/>
    <property type="match status" value="2"/>
</dbReference>
<accession>A0ABY7G9E4</accession>
<sequence>MAWQAVIALLCLAVCQVNGQDPAQMCTGIGGEVKDCSACNGGCIKDQNIDTPLGCCVGNNLINPNQCSAMMGIVKDSCSACSNQSCATLSSDKACCFERPDTPSVEDVKKCAAAKGIIKECKDCDTGCFSGENGGSMGCCIPTVTADMCQRDGKLGTTCNDCEDDQECAHLPENRVCCLPEAEDADVKMCTDNGGMIKDCSNCTGGCVRDMGESMGCCFGERLTSSGECTGMLGLVKESCSNCADQLCSTLTDEQNKACCFEREWEEDMRKCAKAGGQTTECDTCSTGCFKGDSDGPFGCCIPTVTATMCQQHGKLGSSCDDCEDEDECAHLPGNSICCLPKAQDGEGMCDLENLLAFIAKNPSTYACLQNMNSLFDGTISKQDACGVFWDGMQCFTQLYLQGSMGTITQAACFKDLKDDIMEEKDGYQKIRRALIKEFRMAIIVPGFVATKCEESWNVPCPMLERDEDSGLCPQECGSASSCGDGKVCCPFSCGEDSSGNLCAPDMTKCANVDDITTYAFSCIELFGKLIGESDFESFCKYSWGGFECVARELVGDPYKDMCLRRMAHLVEASPDIIVQQIKLLAPGLDIDQALANRTASCPQNPMSLKKETPVADDVKSCGDAAQIRQAFNRGKCRAPGSSEINEDNCEAFEDMLECVAERLIGDDDDNAGKLRGRCMNTIVQVIKDNFFQFKEILSSGPFNHEKCREMAAVCMGDTKPSETANCRGNSKCPKGFNCVAGYCCPQANAGVCPTYKDQIPPCRGRCKQDSDCDDEEKCCNVGCNGGMTCVPAEIEDQSKCEKEFGQVKMLLENMGVCGDGVSDLQIPRCQDKKFHPTQGRYCVDENGEKIPGSEHMGVKDCTRVHAGMCQAMPAVCKNLGTPNKTNSIINCENDGECADNEKCCMDGSSNVCEVKCMPALSAETNRQADEDCANPVCCPVTTCLGKVCAADVTAVCQIHACGECTAKFYNKDGEVDCEAGVKKCVKERFSALEHNSKIGKTTRDKLNTLIESLRKRGSGENKKDADDMDDMEDEMDDMMDDDFMDGEDMTDVAEEYRQKVAYILKKMPKDPSHGTISFDMKKHSKCNRDKEYVMSIKEQIETAVPTKYSVIMSKMIAFYGVPDRILPSYNCASDGSYNEVQTGIFHTKDKRVEVHFCVNTTTEYCLLEKDAGYGDRIVGRYFYDATSRTCKRFAYFGMGGNQNRFETLHQCHTECGPRSYKYDDVTCPSPDAVRKSLSGMKSYSTCDSDDQCMEGEVCGSDGMTYGSECMLRRHACMMMQTIKVASTQPCAAPQTCNGKRDVGTSVETTPEPAQCGNTQCSVYQDCIDGMCKCSNICPLIMDPVCAFKPNNPDQKKTFANECVMRRAGCNEAAAYMIYERGACVKPEPMLKCPEMDMDIPHSSEFACNIDNNERCDDDTEMCCPYGTGSHCVPKSGLAKKDEVKEGFCPMITVTNFDEGTCADSSCDVDADCAGNMKCCMNDVCTHMTCVLPRQPRANVCGNGKKPVGQCDPLSTEPCADGGSCNSTVIDGMDTGVCCVSSEAATRMMDMMAMDKDVPDDVCLTVPNLEESCDDTSVTRYYYNHDMSRCEAFADMGYGDTVTPQRDGLLKMCPNGGSPKLCENGGLPCNDCQMPQAGEGEDDEDDGETTDKRLRGQGRAIGRGEYSKRRSIDQIVQCEVTDRLLDGGQGAAPASKQYRCSEGGSFEALCEGNACFCVNATDGSKIGGAKSGDIDSIDCEQEQKRSKPKYVKVKGIVAKNKNLADLSAKAQQQIIDQIRKIIEEKGGRATIKLMDGSIIYEATIEEDGSGTDMNGGVEIMTDEGVIEIPTGTSSIAEFIIAEPTTEKPPPNKDEKDDKTVIIIVVVVVCYKKSKKTDDKDMQFSNI</sequence>
<dbReference type="Pfam" id="PF00095">
    <property type="entry name" value="WAP"/>
    <property type="match status" value="2"/>
</dbReference>
<evidence type="ECO:0000256" key="1">
    <source>
        <dbReference type="SAM" id="MobiDB-lite"/>
    </source>
</evidence>
<dbReference type="SMART" id="SM00131">
    <property type="entry name" value="KU"/>
    <property type="match status" value="1"/>
</dbReference>
<evidence type="ECO:0000256" key="2">
    <source>
        <dbReference type="SAM" id="SignalP"/>
    </source>
</evidence>
<dbReference type="InterPro" id="IPR002223">
    <property type="entry name" value="Kunitz_BPTI"/>
</dbReference>
<dbReference type="InterPro" id="IPR036880">
    <property type="entry name" value="Kunitz_BPTI_sf"/>
</dbReference>